<dbReference type="InterPro" id="IPR011990">
    <property type="entry name" value="TPR-like_helical_dom_sf"/>
</dbReference>
<organism evidence="2 3">
    <name type="scientific">Actinomadura litoris</name>
    <dbReference type="NCBI Taxonomy" id="2678616"/>
    <lineage>
        <taxon>Bacteria</taxon>
        <taxon>Bacillati</taxon>
        <taxon>Actinomycetota</taxon>
        <taxon>Actinomycetes</taxon>
        <taxon>Streptosporangiales</taxon>
        <taxon>Thermomonosporaceae</taxon>
        <taxon>Actinomadura</taxon>
    </lineage>
</organism>
<evidence type="ECO:0000256" key="1">
    <source>
        <dbReference type="SAM" id="MobiDB-lite"/>
    </source>
</evidence>
<sequence length="1005" mass="106564">MLGRALGTRRLRRAVHNASADHDPAGALAALREVRAEVSGALADVDEAVLAELVGTTVRPALLPLLVEADFHELERVVFQVVRASAERHEPSGVWRPVLAARDARQEYVAARGFLMRVYPILDPQDPAKQEVATALARRSALPGETEAPETELSIYVDALTRAPTFMREIIDVVASVLRVDLESGERRMEQAAELALDLSNRRIEAPGLDAALGLAHLIVLDRPDTAITHLTRARDAGRNDEAFRTMLTAAYLRAGDRAAAEALGGHAAATSSRWAREIAVLLWTLTWLDDPASEEAPPVGAAALRDFVIGRLTGPWLGYAAGRMFLLEGDQRSAASLLMPLVAADPVRAEWIYHAAWACLLTGDREGVARCFDRVRGQPLEWAVACLCLDADPESDRAEEIAGVVRDAPPPFTALAGVRAGMARGGGARAEPEPDEEPPWNPDEGVLPERLEAFRTVMARHVGRKDDRLAQLVALPLFVRLPGQERLLWSGLALRATEPDQGRELLDQAARTYGYGRAALVLAAWDAGLNRPGTALELLGDGAPRAGVKAASLAAWAMARDGRDAEASELLRELKDRGQHQAGFMLGQLRMRAALARHAAGDAAEARRIAAEAASELAEAVATVPAATSEIVRLLGGAAAAFAGTGGREAPIPQPSMQAHPWAVWILGIAAATRDPAGADLGLLEYLVILLDRDERLGPEPYLDLARALALACHRGRDRARTGALVELLGRLAARARGRDDLAEVVALHDRAVLGHAQRESDESAPSLPAAPGSVAVAIVQAARALHGGDPAEAARLLREAGGGDAADAWICVVLAGAVEGTPVADAAAEPPLDELSARARMAVHLARAASLSVDEPDRCLEQVAALLSSPGAEAVSRLVDIDRVLPMLCAAKGAPKGGARRGSSPLAEFVERLAETPGVRFDPVVLARCATATGALDAADRLWRRALSAEPDPPAPLREEFARLLCHRAQRARQNGSPLDAAGLLRQAGQVLSSGPIPEGTPA</sequence>
<proteinExistence type="predicted"/>
<evidence type="ECO:0000313" key="3">
    <source>
        <dbReference type="Proteomes" id="UP000432015"/>
    </source>
</evidence>
<comment type="caution">
    <text evidence="2">The sequence shown here is derived from an EMBL/GenBank/DDBJ whole genome shotgun (WGS) entry which is preliminary data.</text>
</comment>
<evidence type="ECO:0008006" key="4">
    <source>
        <dbReference type="Google" id="ProtNLM"/>
    </source>
</evidence>
<dbReference type="EMBL" id="WOFH01000001">
    <property type="protein sequence ID" value="MUN35230.1"/>
    <property type="molecule type" value="Genomic_DNA"/>
</dbReference>
<dbReference type="RefSeq" id="WP_156214200.1">
    <property type="nucleotide sequence ID" value="NZ_WOFH01000001.1"/>
</dbReference>
<reference evidence="2 3" key="1">
    <citation type="submission" date="2019-11" db="EMBL/GenBank/DDBJ databases">
        <authorList>
            <person name="Cao P."/>
        </authorList>
    </citation>
    <scope>NUCLEOTIDE SEQUENCE [LARGE SCALE GENOMIC DNA]</scope>
    <source>
        <strain evidence="2 3">NEAU-AAG5</strain>
    </source>
</reference>
<name>A0A7K1KSR5_9ACTN</name>
<feature type="region of interest" description="Disordered" evidence="1">
    <location>
        <begin position="425"/>
        <end position="446"/>
    </location>
</feature>
<protein>
    <recommendedName>
        <fullName evidence="4">Tetratricopeptide repeat protein</fullName>
    </recommendedName>
</protein>
<gene>
    <name evidence="2" type="ORF">GNZ18_01225</name>
</gene>
<accession>A0A7K1KSR5</accession>
<evidence type="ECO:0000313" key="2">
    <source>
        <dbReference type="EMBL" id="MUN35230.1"/>
    </source>
</evidence>
<dbReference type="Proteomes" id="UP000432015">
    <property type="component" value="Unassembled WGS sequence"/>
</dbReference>
<dbReference type="AlphaFoldDB" id="A0A7K1KSR5"/>
<dbReference type="Gene3D" id="1.25.40.10">
    <property type="entry name" value="Tetratricopeptide repeat domain"/>
    <property type="match status" value="1"/>
</dbReference>
<keyword evidence="3" id="KW-1185">Reference proteome</keyword>